<feature type="region of interest" description="Disordered" evidence="1">
    <location>
        <begin position="329"/>
        <end position="351"/>
    </location>
</feature>
<dbReference type="AlphaFoldDB" id="A0A0L6U633"/>
<proteinExistence type="predicted"/>
<dbReference type="EMBL" id="LAVV01015336">
    <property type="protein sequence ID" value="KNZ43971.1"/>
    <property type="molecule type" value="Genomic_DNA"/>
</dbReference>
<evidence type="ECO:0000313" key="3">
    <source>
        <dbReference type="Proteomes" id="UP000037035"/>
    </source>
</evidence>
<dbReference type="Proteomes" id="UP000037035">
    <property type="component" value="Unassembled WGS sequence"/>
</dbReference>
<protein>
    <submittedName>
        <fullName evidence="2">Putative signal peptide protein</fullName>
    </submittedName>
</protein>
<gene>
    <name evidence="2" type="ORF">VP01_965g1</name>
</gene>
<name>A0A0L6U633_9BASI</name>
<evidence type="ECO:0000256" key="1">
    <source>
        <dbReference type="SAM" id="MobiDB-lite"/>
    </source>
</evidence>
<accession>A0A0L6U633</accession>
<reference evidence="2 3" key="1">
    <citation type="submission" date="2015-08" db="EMBL/GenBank/DDBJ databases">
        <title>Next Generation Sequencing and Analysis of the Genome of Puccinia sorghi L Schw, the Causal Agent of Maize Common Rust.</title>
        <authorList>
            <person name="Rochi L."/>
            <person name="Burguener G."/>
            <person name="Darino M."/>
            <person name="Turjanski A."/>
            <person name="Kreff E."/>
            <person name="Dieguez M.J."/>
            <person name="Sacco F."/>
        </authorList>
    </citation>
    <scope>NUCLEOTIDE SEQUENCE [LARGE SCALE GENOMIC DNA]</scope>
    <source>
        <strain evidence="2 3">RO10H11247</strain>
    </source>
</reference>
<dbReference type="VEuPathDB" id="FungiDB:VP01_965g1"/>
<feature type="compositionally biased region" description="Polar residues" evidence="1">
    <location>
        <begin position="329"/>
        <end position="349"/>
    </location>
</feature>
<comment type="caution">
    <text evidence="2">The sequence shown here is derived from an EMBL/GenBank/DDBJ whole genome shotgun (WGS) entry which is preliminary data.</text>
</comment>
<sequence length="493" mass="55529">MYPSFFLPSRCVPSLSFFLLDIISKFSVLYVAPHVTCIRDLDNTQTHTKRRLFFFSPSDNLNQLTTHITKPFFLFSFSFLMMIGDDHFVSVLGTMLMTSSMQGQWIMKVGHSGQFSGGFELFPNSPAFIHEDYTLYWRPILAITRLYTLSLTSSPTRKLCTLFMTRAGHHKSFNLVNGISILPGGHYWSLGGVVVLASQIWKGEYKESNRKEILGKSGILGFRIPYLDPVGISRSGRPFSRFLGIPYSYNYRRVSGYSRRQRPISSLQHSDAILPQVLAAKQTKRGGGCAPRSQGHILVNLKALFRDMNKILPLGGVVPAPGLLQPIHSGQQSHFSGDQSTEDQSSKPTGNGVLPHWIREAKAPEPFGVLLQRYHSWQDQVAKKVWLQRTYISSILPLQIVLKSPLEKISSKTIRTPYIGECKSENFLKVMQLQFKMHQPSNMYLADQTDSGMWGGNMYWLNTPPIFFHLAGLGFAPKMQPLEGITLASISVL</sequence>
<organism evidence="2 3">
    <name type="scientific">Puccinia sorghi</name>
    <dbReference type="NCBI Taxonomy" id="27349"/>
    <lineage>
        <taxon>Eukaryota</taxon>
        <taxon>Fungi</taxon>
        <taxon>Dikarya</taxon>
        <taxon>Basidiomycota</taxon>
        <taxon>Pucciniomycotina</taxon>
        <taxon>Pucciniomycetes</taxon>
        <taxon>Pucciniales</taxon>
        <taxon>Pucciniaceae</taxon>
        <taxon>Puccinia</taxon>
    </lineage>
</organism>
<evidence type="ECO:0000313" key="2">
    <source>
        <dbReference type="EMBL" id="KNZ43971.1"/>
    </source>
</evidence>
<keyword evidence="3" id="KW-1185">Reference proteome</keyword>